<keyword evidence="1" id="KW-0812">Transmembrane</keyword>
<keyword evidence="1" id="KW-1133">Transmembrane helix</keyword>
<gene>
    <name evidence="2" type="ORF">E0H26_21360</name>
</gene>
<dbReference type="OrthoDB" id="3387281at2"/>
<proteinExistence type="predicted"/>
<comment type="caution">
    <text evidence="2">The sequence shown here is derived from an EMBL/GenBank/DDBJ whole genome shotgun (WGS) entry which is preliminary data.</text>
</comment>
<feature type="transmembrane region" description="Helical" evidence="1">
    <location>
        <begin position="85"/>
        <end position="106"/>
    </location>
</feature>
<reference evidence="2 3" key="1">
    <citation type="submission" date="2019-02" db="EMBL/GenBank/DDBJ databases">
        <title>Jishengella sp. nov., isolated from a root of Zingiber montanum.</title>
        <authorList>
            <person name="Kuncharoen N."/>
            <person name="Kudo T."/>
            <person name="Masahiro Y."/>
            <person name="Ohkuma M."/>
            <person name="Tanasupawat S."/>
        </authorList>
    </citation>
    <scope>NUCLEOTIDE SEQUENCE [LARGE SCALE GENOMIC DNA]</scope>
    <source>
        <strain evidence="2 3">PLAI 1-1</strain>
    </source>
</reference>
<protein>
    <submittedName>
        <fullName evidence="2">Uncharacterized protein</fullName>
    </submittedName>
</protein>
<dbReference type="EMBL" id="SJJR01000016">
    <property type="protein sequence ID" value="TCB94462.1"/>
    <property type="molecule type" value="Genomic_DNA"/>
</dbReference>
<feature type="transmembrane region" description="Helical" evidence="1">
    <location>
        <begin position="6"/>
        <end position="29"/>
    </location>
</feature>
<evidence type="ECO:0000313" key="3">
    <source>
        <dbReference type="Proteomes" id="UP000292274"/>
    </source>
</evidence>
<feature type="transmembrane region" description="Helical" evidence="1">
    <location>
        <begin position="41"/>
        <end position="65"/>
    </location>
</feature>
<dbReference type="Proteomes" id="UP000292274">
    <property type="component" value="Unassembled WGS sequence"/>
</dbReference>
<accession>A0A4R0GE68</accession>
<evidence type="ECO:0000256" key="1">
    <source>
        <dbReference type="SAM" id="Phobius"/>
    </source>
</evidence>
<sequence length="118" mass="12512">MTYGTATLIACGALVFGGPIGLGLFANLIRRRDFGRRSLRRFVAGGIVVSGAIFFLGGPASNWLVPPPYDPILASGRGLDLRGSLFWLAAWAGAALTFAIALAYGVDLSRLRRSRQAT</sequence>
<dbReference type="AlphaFoldDB" id="A0A4R0GE68"/>
<name>A0A4R0GE68_9ACTN</name>
<evidence type="ECO:0000313" key="2">
    <source>
        <dbReference type="EMBL" id="TCB94462.1"/>
    </source>
</evidence>
<organism evidence="2 3">
    <name type="scientific">Micromonospora zingiberis</name>
    <dbReference type="NCBI Taxonomy" id="2053011"/>
    <lineage>
        <taxon>Bacteria</taxon>
        <taxon>Bacillati</taxon>
        <taxon>Actinomycetota</taxon>
        <taxon>Actinomycetes</taxon>
        <taxon>Micromonosporales</taxon>
        <taxon>Micromonosporaceae</taxon>
        <taxon>Micromonospora</taxon>
    </lineage>
</organism>
<keyword evidence="1" id="KW-0472">Membrane</keyword>
<dbReference type="RefSeq" id="WP_131306483.1">
    <property type="nucleotide sequence ID" value="NZ_SJJR01000016.1"/>
</dbReference>
<keyword evidence="3" id="KW-1185">Reference proteome</keyword>